<evidence type="ECO:0000313" key="5">
    <source>
        <dbReference type="Proteomes" id="UP000230605"/>
    </source>
</evidence>
<dbReference type="Gene3D" id="3.10.20.90">
    <property type="entry name" value="Phosphatidylinositol 3-kinase Catalytic Subunit, Chain A, domain 1"/>
    <property type="match status" value="1"/>
</dbReference>
<sequence>MSLSNEAIDVVVRFSTSNPDVVLNITNPEHVSIAALKQQLREQLPAPASNARLRLIHSGKVLVDDSAISNSVSITRPPPVRDDEAKSTKAKGKLPMRDLAPRVYIHCSIGDPLSSDELAGERTTAEAADAALLSKDAKTSAGQEQQQHHETTTTPAPRGFDRLLAAGFAPAEVADLRAQFLAIQAHTHTPDTMPMGQELLALEERWLDQGAGGGAGDAQENGGFDSEDAGALEDMLYGNLIGFFWPIGGAFWLMREEGVWSRRRQFAVLSGFVINLTMGLSRFLS</sequence>
<dbReference type="OrthoDB" id="2556122at2759"/>
<dbReference type="PANTHER" id="PTHR28049:SF1">
    <property type="entry name" value="DSC E3 UBIQUITIN LIGASE COMPLEX SUBUNIT 3"/>
    <property type="match status" value="1"/>
</dbReference>
<dbReference type="InterPro" id="IPR025390">
    <property type="entry name" value="Dsc3_C"/>
</dbReference>
<dbReference type="InterPro" id="IPR000626">
    <property type="entry name" value="Ubiquitin-like_dom"/>
</dbReference>
<dbReference type="InterPro" id="IPR019413">
    <property type="entry name" value="Dsc3_ub-like_dom"/>
</dbReference>
<accession>A0A2G5I9X6</accession>
<feature type="domain" description="Ubiquitin-like" evidence="2">
    <location>
        <begin position="8"/>
        <end position="70"/>
    </location>
</feature>
<dbReference type="GO" id="GO:0044695">
    <property type="term" value="C:Dsc E3 ubiquitin ligase complex"/>
    <property type="evidence" value="ECO:0007669"/>
    <property type="project" value="InterPro"/>
</dbReference>
<proteinExistence type="predicted"/>
<evidence type="ECO:0000313" key="6">
    <source>
        <dbReference type="Proteomes" id="UP001302367"/>
    </source>
</evidence>
<dbReference type="AlphaFoldDB" id="A0A2G5I9X6"/>
<dbReference type="Proteomes" id="UP001302367">
    <property type="component" value="Chromosome 1"/>
</dbReference>
<dbReference type="PROSITE" id="PS50053">
    <property type="entry name" value="UBIQUITIN_2"/>
    <property type="match status" value="1"/>
</dbReference>
<dbReference type="PANTHER" id="PTHR28049">
    <property type="entry name" value="TRANSMEMBRANE PROTEIN YOR223W"/>
    <property type="match status" value="1"/>
</dbReference>
<reference evidence="4 6" key="2">
    <citation type="submission" date="2023-09" db="EMBL/GenBank/DDBJ databases">
        <title>Complete-Gapless Cercospora beticola genome.</title>
        <authorList>
            <person name="Wyatt N.A."/>
            <person name="Spanner R.E."/>
            <person name="Bolton M.D."/>
        </authorList>
    </citation>
    <scope>NUCLEOTIDE SEQUENCE [LARGE SCALE GENOMIC DNA]</scope>
    <source>
        <strain evidence="4">Cb09-40</strain>
    </source>
</reference>
<feature type="region of interest" description="Disordered" evidence="1">
    <location>
        <begin position="136"/>
        <end position="159"/>
    </location>
</feature>
<gene>
    <name evidence="3" type="ORF">CB0940_01971</name>
    <name evidence="4" type="ORF">RHO25_002046</name>
</gene>
<dbReference type="Proteomes" id="UP000230605">
    <property type="component" value="Chromosome 1"/>
</dbReference>
<dbReference type="InterPro" id="IPR045226">
    <property type="entry name" value="Dsc3"/>
</dbReference>
<dbReference type="GO" id="GO:0005783">
    <property type="term" value="C:endoplasmic reticulum"/>
    <property type="evidence" value="ECO:0007669"/>
    <property type="project" value="TreeGrafter"/>
</dbReference>
<protein>
    <recommendedName>
        <fullName evidence="2">Ubiquitin-like domain-containing protein</fullName>
    </recommendedName>
</protein>
<dbReference type="EMBL" id="CP134184">
    <property type="protein sequence ID" value="WPA97436.1"/>
    <property type="molecule type" value="Genomic_DNA"/>
</dbReference>
<dbReference type="SUPFAM" id="SSF54236">
    <property type="entry name" value="Ubiquitin-like"/>
    <property type="match status" value="1"/>
</dbReference>
<evidence type="ECO:0000259" key="2">
    <source>
        <dbReference type="PROSITE" id="PS50053"/>
    </source>
</evidence>
<evidence type="ECO:0000313" key="4">
    <source>
        <dbReference type="EMBL" id="WPA97436.1"/>
    </source>
</evidence>
<dbReference type="Pfam" id="PF13373">
    <property type="entry name" value="Dsc3_C"/>
    <property type="match status" value="1"/>
</dbReference>
<dbReference type="EMBL" id="LKMD01000100">
    <property type="protein sequence ID" value="PIB01560.1"/>
    <property type="molecule type" value="Genomic_DNA"/>
</dbReference>
<organism evidence="3 5">
    <name type="scientific">Cercospora beticola</name>
    <name type="common">Sugarbeet leaf spot fungus</name>
    <dbReference type="NCBI Taxonomy" id="122368"/>
    <lineage>
        <taxon>Eukaryota</taxon>
        <taxon>Fungi</taxon>
        <taxon>Dikarya</taxon>
        <taxon>Ascomycota</taxon>
        <taxon>Pezizomycotina</taxon>
        <taxon>Dothideomycetes</taxon>
        <taxon>Dothideomycetidae</taxon>
        <taxon>Mycosphaerellales</taxon>
        <taxon>Mycosphaerellaceae</taxon>
        <taxon>Cercospora</taxon>
    </lineage>
</organism>
<evidence type="ECO:0000313" key="3">
    <source>
        <dbReference type="EMBL" id="PIB01560.1"/>
    </source>
</evidence>
<dbReference type="InterPro" id="IPR029071">
    <property type="entry name" value="Ubiquitin-like_domsf"/>
</dbReference>
<name>A0A2G5I9X6_CERBT</name>
<dbReference type="Pfam" id="PF10302">
    <property type="entry name" value="Dsc3_N"/>
    <property type="match status" value="1"/>
</dbReference>
<reference evidence="3 5" key="1">
    <citation type="submission" date="2015-10" db="EMBL/GenBank/DDBJ databases">
        <title>The cercosporin biosynthetic gene cluster was horizontally transferred to several fungal lineages and shown to be expanded in Cercospora beticola based on microsynteny with recipient genomes.</title>
        <authorList>
            <person name="De Jonge R."/>
            <person name="Ebert M.K."/>
            <person name="Suttle J.C."/>
            <person name="Jurick Ii W.M."/>
            <person name="Secor G.A."/>
            <person name="Thomma B.P."/>
            <person name="Van De Peer Y."/>
            <person name="Bolton M.D."/>
        </authorList>
    </citation>
    <scope>NUCLEOTIDE SEQUENCE [LARGE SCALE GENOMIC DNA]</scope>
    <source>
        <strain evidence="3 5">09-40</strain>
    </source>
</reference>
<feature type="region of interest" description="Disordered" evidence="1">
    <location>
        <begin position="73"/>
        <end position="92"/>
    </location>
</feature>
<evidence type="ECO:0000256" key="1">
    <source>
        <dbReference type="SAM" id="MobiDB-lite"/>
    </source>
</evidence>
<keyword evidence="6" id="KW-1185">Reference proteome</keyword>